<keyword evidence="2" id="KW-1133">Transmembrane helix</keyword>
<evidence type="ECO:0000256" key="2">
    <source>
        <dbReference type="SAM" id="Phobius"/>
    </source>
</evidence>
<evidence type="ECO:0000313" key="3">
    <source>
        <dbReference type="EMBL" id="MFC3508949.1"/>
    </source>
</evidence>
<keyword evidence="2" id="KW-0812">Transmembrane</keyword>
<name>A0ABV7Q9Z5_9PSEU</name>
<feature type="compositionally biased region" description="Polar residues" evidence="1">
    <location>
        <begin position="65"/>
        <end position="75"/>
    </location>
</feature>
<reference evidence="4" key="1">
    <citation type="journal article" date="2019" name="Int. J. Syst. Evol. Microbiol.">
        <title>The Global Catalogue of Microorganisms (GCM) 10K type strain sequencing project: providing services to taxonomists for standard genome sequencing and annotation.</title>
        <authorList>
            <consortium name="The Broad Institute Genomics Platform"/>
            <consortium name="The Broad Institute Genome Sequencing Center for Infectious Disease"/>
            <person name="Wu L."/>
            <person name="Ma J."/>
        </authorList>
    </citation>
    <scope>NUCLEOTIDE SEQUENCE [LARGE SCALE GENOMIC DNA]</scope>
    <source>
        <strain evidence="4">CGMCC 4.7682</strain>
    </source>
</reference>
<proteinExistence type="predicted"/>
<accession>A0ABV7Q9Z5</accession>
<keyword evidence="4" id="KW-1185">Reference proteome</keyword>
<evidence type="ECO:0000256" key="1">
    <source>
        <dbReference type="SAM" id="MobiDB-lite"/>
    </source>
</evidence>
<gene>
    <name evidence="3" type="ORF">ACFORO_02120</name>
</gene>
<feature type="transmembrane region" description="Helical" evidence="2">
    <location>
        <begin position="41"/>
        <end position="62"/>
    </location>
</feature>
<comment type="caution">
    <text evidence="3">The sequence shown here is derived from an EMBL/GenBank/DDBJ whole genome shotgun (WGS) entry which is preliminary data.</text>
</comment>
<dbReference type="EMBL" id="JBHRWI010000003">
    <property type="protein sequence ID" value="MFC3508949.1"/>
    <property type="molecule type" value="Genomic_DNA"/>
</dbReference>
<organism evidence="3 4">
    <name type="scientific">Amycolatopsis halotolerans</name>
    <dbReference type="NCBI Taxonomy" id="330083"/>
    <lineage>
        <taxon>Bacteria</taxon>
        <taxon>Bacillati</taxon>
        <taxon>Actinomycetota</taxon>
        <taxon>Actinomycetes</taxon>
        <taxon>Pseudonocardiales</taxon>
        <taxon>Pseudonocardiaceae</taxon>
        <taxon>Amycolatopsis</taxon>
    </lineage>
</organism>
<dbReference type="Proteomes" id="UP001595764">
    <property type="component" value="Unassembled WGS sequence"/>
</dbReference>
<feature type="compositionally biased region" description="Low complexity" evidence="1">
    <location>
        <begin position="92"/>
        <end position="119"/>
    </location>
</feature>
<feature type="region of interest" description="Disordered" evidence="1">
    <location>
        <begin position="65"/>
        <end position="119"/>
    </location>
</feature>
<evidence type="ECO:0000313" key="4">
    <source>
        <dbReference type="Proteomes" id="UP001595764"/>
    </source>
</evidence>
<sequence>MNDDEARAVILLAGPVDEPPPGVDPERLLSEGRKRRQLRNLVVVGGSALTTALLVVLVTVTAGQTGPATAPQTVQPAVAPTTGPQPAPTLVPTPGRSSPGTTPNRTTTTGRHPTSTSHR</sequence>
<dbReference type="RefSeq" id="WP_377868858.1">
    <property type="nucleotide sequence ID" value="NZ_JBHMAY010000010.1"/>
</dbReference>
<keyword evidence="2" id="KW-0472">Membrane</keyword>
<evidence type="ECO:0008006" key="5">
    <source>
        <dbReference type="Google" id="ProtNLM"/>
    </source>
</evidence>
<protein>
    <recommendedName>
        <fullName evidence="5">Serine/threonine protein kinase</fullName>
    </recommendedName>
</protein>